<sequence>MAKNRNKKSKKCGGGGVAAMDTSEGAPAASTAVGAPERNLALPFLPFPRVFSGFWVSHLSFLVIAAMDTSEGKQTSSVSVALTSINKKTEDIPVLKRLDPKQTAQFFVSSRQALPKTCHLFWDKWVEVKAAVKLRRKVKLPMLHANGMVSQKRKEELFIMKIKKGVQIKRSQNVRKMKAVARAISKNEKAEEKVLKAKSKKSRVQSAKSLYD</sequence>
<gene>
    <name evidence="2" type="primary">P0406F06.35</name>
</gene>
<evidence type="ECO:0000313" key="2">
    <source>
        <dbReference type="EMBL" id="BAC83395.1"/>
    </source>
</evidence>
<name>Q6ZF29_ORYSJ</name>
<evidence type="ECO:0000256" key="1">
    <source>
        <dbReference type="SAM" id="MobiDB-lite"/>
    </source>
</evidence>
<accession>Q6ZF29</accession>
<reference evidence="3" key="1">
    <citation type="journal article" date="2005" name="Nature">
        <title>The map-based sequence of the rice genome.</title>
        <authorList>
            <consortium name="International rice genome sequencing project (IRGSP)"/>
            <person name="Matsumoto T."/>
            <person name="Wu J."/>
            <person name="Kanamori H."/>
            <person name="Katayose Y."/>
            <person name="Fujisawa M."/>
            <person name="Namiki N."/>
            <person name="Mizuno H."/>
            <person name="Yamamoto K."/>
            <person name="Antonio B.A."/>
            <person name="Baba T."/>
            <person name="Sakata K."/>
            <person name="Nagamura Y."/>
            <person name="Aoki H."/>
            <person name="Arikawa K."/>
            <person name="Arita K."/>
            <person name="Bito T."/>
            <person name="Chiden Y."/>
            <person name="Fujitsuka N."/>
            <person name="Fukunaka R."/>
            <person name="Hamada M."/>
            <person name="Harada C."/>
            <person name="Hayashi A."/>
            <person name="Hijishita S."/>
            <person name="Honda M."/>
            <person name="Hosokawa S."/>
            <person name="Ichikawa Y."/>
            <person name="Idonuma A."/>
            <person name="Iijima M."/>
            <person name="Ikeda M."/>
            <person name="Ikeno M."/>
            <person name="Ito K."/>
            <person name="Ito S."/>
            <person name="Ito T."/>
            <person name="Ito Y."/>
            <person name="Ito Y."/>
            <person name="Iwabuchi A."/>
            <person name="Kamiya K."/>
            <person name="Karasawa W."/>
            <person name="Kurita K."/>
            <person name="Katagiri S."/>
            <person name="Kikuta A."/>
            <person name="Kobayashi H."/>
            <person name="Kobayashi N."/>
            <person name="Machita K."/>
            <person name="Maehara T."/>
            <person name="Masukawa M."/>
            <person name="Mizubayashi T."/>
            <person name="Mukai Y."/>
            <person name="Nagasaki H."/>
            <person name="Nagata Y."/>
            <person name="Naito S."/>
            <person name="Nakashima M."/>
            <person name="Nakama Y."/>
            <person name="Nakamichi Y."/>
            <person name="Nakamura M."/>
            <person name="Meguro A."/>
            <person name="Negishi M."/>
            <person name="Ohta I."/>
            <person name="Ohta T."/>
            <person name="Okamoto M."/>
            <person name="Ono N."/>
            <person name="Saji S."/>
            <person name="Sakaguchi M."/>
            <person name="Sakai K."/>
            <person name="Shibata M."/>
            <person name="Shimokawa T."/>
            <person name="Song J."/>
            <person name="Takazaki Y."/>
            <person name="Terasawa K."/>
            <person name="Tsugane M."/>
            <person name="Tsuji K."/>
            <person name="Ueda S."/>
            <person name="Waki K."/>
            <person name="Yamagata H."/>
            <person name="Yamamoto M."/>
            <person name="Yamamoto S."/>
            <person name="Yamane H."/>
            <person name="Yoshiki S."/>
            <person name="Yoshihara R."/>
            <person name="Yukawa K."/>
            <person name="Zhong H."/>
            <person name="Yano M."/>
            <person name="Yuan Q."/>
            <person name="Ouyang S."/>
            <person name="Liu J."/>
            <person name="Jones K.M."/>
            <person name="Gansberger K."/>
            <person name="Moffat K."/>
            <person name="Hill J."/>
            <person name="Bera J."/>
            <person name="Fadrosh D."/>
            <person name="Jin S."/>
            <person name="Johri S."/>
            <person name="Kim M."/>
            <person name="Overton L."/>
            <person name="Reardon M."/>
            <person name="Tsitrin T."/>
            <person name="Vuong H."/>
            <person name="Weaver B."/>
            <person name="Ciecko A."/>
            <person name="Tallon L."/>
            <person name="Jackson J."/>
            <person name="Pai G."/>
            <person name="Aken S.V."/>
            <person name="Utterback T."/>
            <person name="Reidmuller S."/>
            <person name="Feldblyum T."/>
            <person name="Hsiao J."/>
            <person name="Zismann V."/>
            <person name="Iobst S."/>
            <person name="de Vazeille A.R."/>
            <person name="Buell C.R."/>
            <person name="Ying K."/>
            <person name="Li Y."/>
            <person name="Lu T."/>
            <person name="Huang Y."/>
            <person name="Zhao Q."/>
            <person name="Feng Q."/>
            <person name="Zhang L."/>
            <person name="Zhu J."/>
            <person name="Weng Q."/>
            <person name="Mu J."/>
            <person name="Lu Y."/>
            <person name="Fan D."/>
            <person name="Liu Y."/>
            <person name="Guan J."/>
            <person name="Zhang Y."/>
            <person name="Yu S."/>
            <person name="Liu X."/>
            <person name="Zhang Y."/>
            <person name="Hong G."/>
            <person name="Han B."/>
            <person name="Choisne N."/>
            <person name="Demange N."/>
            <person name="Orjeda G."/>
            <person name="Samain S."/>
            <person name="Cattolico L."/>
            <person name="Pelletier E."/>
            <person name="Couloux A."/>
            <person name="Segurens B."/>
            <person name="Wincker P."/>
            <person name="D'Hont A."/>
            <person name="Scarpelli C."/>
            <person name="Weissenbach J."/>
            <person name="Salanoubat M."/>
            <person name="Quetier F."/>
            <person name="Yu Y."/>
            <person name="Kim H.R."/>
            <person name="Rambo T."/>
            <person name="Currie J."/>
            <person name="Collura K."/>
            <person name="Luo M."/>
            <person name="Yang T."/>
            <person name="Ammiraju J.S.S."/>
            <person name="Engler F."/>
            <person name="Soderlund C."/>
            <person name="Wing R.A."/>
            <person name="Palmer L.E."/>
            <person name="de la Bastide M."/>
            <person name="Spiegel L."/>
            <person name="Nascimento L."/>
            <person name="Zutavern T."/>
            <person name="O'Shaughnessy A."/>
            <person name="Dike S."/>
            <person name="Dedhia N."/>
            <person name="Preston R."/>
            <person name="Balija V."/>
            <person name="McCombie W.R."/>
            <person name="Chow T."/>
            <person name="Chen H."/>
            <person name="Chung M."/>
            <person name="Chen C."/>
            <person name="Shaw J."/>
            <person name="Wu H."/>
            <person name="Hsiao K."/>
            <person name="Chao Y."/>
            <person name="Chu M."/>
            <person name="Cheng C."/>
            <person name="Hour A."/>
            <person name="Lee P."/>
            <person name="Lin S."/>
            <person name="Lin Y."/>
            <person name="Liou J."/>
            <person name="Liu S."/>
            <person name="Hsing Y."/>
            <person name="Raghuvanshi S."/>
            <person name="Mohanty A."/>
            <person name="Bharti A.K."/>
            <person name="Gaur A."/>
            <person name="Gupta V."/>
            <person name="Kumar D."/>
            <person name="Ravi V."/>
            <person name="Vij S."/>
            <person name="Kapur A."/>
            <person name="Khurana P."/>
            <person name="Khurana P."/>
            <person name="Khurana J.P."/>
            <person name="Tyagi A.K."/>
            <person name="Gaikwad K."/>
            <person name="Singh A."/>
            <person name="Dalal V."/>
            <person name="Srivastava S."/>
            <person name="Dixit A."/>
            <person name="Pal A.K."/>
            <person name="Ghazi I.A."/>
            <person name="Yadav M."/>
            <person name="Pandit A."/>
            <person name="Bhargava A."/>
            <person name="Sureshbabu K."/>
            <person name="Batra K."/>
            <person name="Sharma T.R."/>
            <person name="Mohapatra T."/>
            <person name="Singh N.K."/>
            <person name="Messing J."/>
            <person name="Nelson A.B."/>
            <person name="Fuks G."/>
            <person name="Kavchok S."/>
            <person name="Keizer G."/>
            <person name="Linton E."/>
            <person name="Llaca V."/>
            <person name="Song R."/>
            <person name="Tanyolac B."/>
            <person name="Young S."/>
            <person name="Ho-Il K."/>
            <person name="Hahn J.H."/>
            <person name="Sangsakoo G."/>
            <person name="Vanavichit A."/>
            <person name="de Mattos Luiz.A.T."/>
            <person name="Zimmer P.D."/>
            <person name="Malone G."/>
            <person name="Dellagostin O."/>
            <person name="de Oliveira A.C."/>
            <person name="Bevan M."/>
            <person name="Bancroft I."/>
            <person name="Minx P."/>
            <person name="Cordum H."/>
            <person name="Wilson R."/>
            <person name="Cheng Z."/>
            <person name="Jin W."/>
            <person name="Jiang J."/>
            <person name="Leong S.A."/>
            <person name="Iwama H."/>
            <person name="Gojobori T."/>
            <person name="Itoh T."/>
            <person name="Niimura Y."/>
            <person name="Fujii Y."/>
            <person name="Habara T."/>
            <person name="Sakai H."/>
            <person name="Sato Y."/>
            <person name="Wilson G."/>
            <person name="Kumar K."/>
            <person name="McCouch S."/>
            <person name="Juretic N."/>
            <person name="Hoen D."/>
            <person name="Wright S."/>
            <person name="Bruskiewich R."/>
            <person name="Bureau T."/>
            <person name="Miyao A."/>
            <person name="Hirochika H."/>
            <person name="Nishikawa T."/>
            <person name="Kadowaki K."/>
            <person name="Sugiura M."/>
            <person name="Burr B."/>
            <person name="Sasaki T."/>
        </authorList>
    </citation>
    <scope>NUCLEOTIDE SEQUENCE [LARGE SCALE GENOMIC DNA]</scope>
    <source>
        <strain evidence="3">cv. Nipponbare</strain>
    </source>
</reference>
<dbReference type="EMBL" id="AP004270">
    <property type="protein sequence ID" value="BAC83395.1"/>
    <property type="molecule type" value="Genomic_DNA"/>
</dbReference>
<feature type="region of interest" description="Disordered" evidence="1">
    <location>
        <begin position="191"/>
        <end position="212"/>
    </location>
</feature>
<organism evidence="2 3">
    <name type="scientific">Oryza sativa subsp. japonica</name>
    <name type="common">Rice</name>
    <dbReference type="NCBI Taxonomy" id="39947"/>
    <lineage>
        <taxon>Eukaryota</taxon>
        <taxon>Viridiplantae</taxon>
        <taxon>Streptophyta</taxon>
        <taxon>Embryophyta</taxon>
        <taxon>Tracheophyta</taxon>
        <taxon>Spermatophyta</taxon>
        <taxon>Magnoliopsida</taxon>
        <taxon>Liliopsida</taxon>
        <taxon>Poales</taxon>
        <taxon>Poaceae</taxon>
        <taxon>BOP clade</taxon>
        <taxon>Oryzoideae</taxon>
        <taxon>Oryzeae</taxon>
        <taxon>Oryzinae</taxon>
        <taxon>Oryza</taxon>
        <taxon>Oryza sativa</taxon>
    </lineage>
</organism>
<reference evidence="3" key="2">
    <citation type="journal article" date="2008" name="Nucleic Acids Res.">
        <title>The rice annotation project database (RAP-DB): 2008 update.</title>
        <authorList>
            <consortium name="The rice annotation project (RAP)"/>
        </authorList>
    </citation>
    <scope>GENOME REANNOTATION</scope>
    <source>
        <strain evidence="3">cv. Nipponbare</strain>
    </source>
</reference>
<dbReference type="PANTHER" id="PTHR36385">
    <property type="entry name" value="OS07G0562900 PROTEIN"/>
    <property type="match status" value="1"/>
</dbReference>
<evidence type="ECO:0000313" key="3">
    <source>
        <dbReference type="Proteomes" id="UP000000763"/>
    </source>
</evidence>
<protein>
    <submittedName>
        <fullName evidence="2">Uncharacterized protein</fullName>
    </submittedName>
</protein>
<proteinExistence type="predicted"/>
<dbReference type="Proteomes" id="UP000000763">
    <property type="component" value="Chromosome 7"/>
</dbReference>
<dbReference type="AlphaFoldDB" id="Q6ZF29"/>
<dbReference type="PANTHER" id="PTHR36385:SF1">
    <property type="entry name" value="OS07G0562900 PROTEIN"/>
    <property type="match status" value="1"/>
</dbReference>